<comment type="caution">
    <text evidence="1">The sequence shown here is derived from an EMBL/GenBank/DDBJ whole genome shotgun (WGS) entry which is preliminary data.</text>
</comment>
<gene>
    <name evidence="1" type="ORF">NDU88_007760</name>
</gene>
<evidence type="ECO:0000313" key="2">
    <source>
        <dbReference type="Proteomes" id="UP001066276"/>
    </source>
</evidence>
<keyword evidence="2" id="KW-1185">Reference proteome</keyword>
<reference evidence="1" key="1">
    <citation type="journal article" date="2022" name="bioRxiv">
        <title>Sequencing and chromosome-scale assembly of the giantPleurodeles waltlgenome.</title>
        <authorList>
            <person name="Brown T."/>
            <person name="Elewa A."/>
            <person name="Iarovenko S."/>
            <person name="Subramanian E."/>
            <person name="Araus A.J."/>
            <person name="Petzold A."/>
            <person name="Susuki M."/>
            <person name="Suzuki K.-i.T."/>
            <person name="Hayashi T."/>
            <person name="Toyoda A."/>
            <person name="Oliveira C."/>
            <person name="Osipova E."/>
            <person name="Leigh N.D."/>
            <person name="Simon A."/>
            <person name="Yun M.H."/>
        </authorList>
    </citation>
    <scope>NUCLEOTIDE SEQUENCE</scope>
    <source>
        <strain evidence="1">20211129_DDA</strain>
        <tissue evidence="1">Liver</tissue>
    </source>
</reference>
<sequence length="111" mass="12671">MSVRLSLRPLGYEFYYVVIGLPAASWECVILGQDEVCKAPGGREEARWGLEQTFIGLRAKTCPRHAVPPAEHFIRMRTRRLIVNVKLESLPRRLRRTNSTRLPGLLDLDNA</sequence>
<dbReference type="Proteomes" id="UP001066276">
    <property type="component" value="Chromosome 3_2"/>
</dbReference>
<proteinExistence type="predicted"/>
<name>A0AAV7U442_PLEWA</name>
<accession>A0AAV7U442</accession>
<organism evidence="1 2">
    <name type="scientific">Pleurodeles waltl</name>
    <name type="common">Iberian ribbed newt</name>
    <dbReference type="NCBI Taxonomy" id="8319"/>
    <lineage>
        <taxon>Eukaryota</taxon>
        <taxon>Metazoa</taxon>
        <taxon>Chordata</taxon>
        <taxon>Craniata</taxon>
        <taxon>Vertebrata</taxon>
        <taxon>Euteleostomi</taxon>
        <taxon>Amphibia</taxon>
        <taxon>Batrachia</taxon>
        <taxon>Caudata</taxon>
        <taxon>Salamandroidea</taxon>
        <taxon>Salamandridae</taxon>
        <taxon>Pleurodelinae</taxon>
        <taxon>Pleurodeles</taxon>
    </lineage>
</organism>
<dbReference type="AlphaFoldDB" id="A0AAV7U442"/>
<evidence type="ECO:0000313" key="1">
    <source>
        <dbReference type="EMBL" id="KAJ1182573.1"/>
    </source>
</evidence>
<dbReference type="EMBL" id="JANPWB010000006">
    <property type="protein sequence ID" value="KAJ1182573.1"/>
    <property type="molecule type" value="Genomic_DNA"/>
</dbReference>
<protein>
    <submittedName>
        <fullName evidence="1">Uncharacterized protein</fullName>
    </submittedName>
</protein>